<dbReference type="GO" id="GO:0042823">
    <property type="term" value="P:pyridoxal phosphate biosynthetic process"/>
    <property type="evidence" value="ECO:0007669"/>
    <property type="project" value="InterPro"/>
</dbReference>
<keyword evidence="3" id="KW-0378">Hydrolase</keyword>
<dbReference type="PIRSF" id="PIRSF005639">
    <property type="entry name" value="Glut_amidoT_SNO"/>
    <property type="match status" value="1"/>
</dbReference>
<dbReference type="NCBIfam" id="TIGR03800">
    <property type="entry name" value="PLP_synth_Pdx2"/>
    <property type="match status" value="1"/>
</dbReference>
<dbReference type="GO" id="GO:0016829">
    <property type="term" value="F:lyase activity"/>
    <property type="evidence" value="ECO:0007669"/>
    <property type="project" value="UniProtKB-KW"/>
</dbReference>
<dbReference type="OrthoDB" id="2039at2759"/>
<accession>A0A8H7RXL4</accession>
<evidence type="ECO:0000256" key="4">
    <source>
        <dbReference type="ARBA" id="ARBA00022898"/>
    </source>
</evidence>
<evidence type="ECO:0000256" key="6">
    <source>
        <dbReference type="ARBA" id="ARBA00023239"/>
    </source>
</evidence>
<comment type="similarity">
    <text evidence="1">Belongs to the glutaminase PdxT/SNO family.</text>
</comment>
<evidence type="ECO:0000256" key="9">
    <source>
        <dbReference type="PIRSR" id="PIRSR005639-2"/>
    </source>
</evidence>
<dbReference type="CDD" id="cd01749">
    <property type="entry name" value="GATase1_PB"/>
    <property type="match status" value="1"/>
</dbReference>
<feature type="binding site" evidence="9">
    <location>
        <begin position="56"/>
        <end position="58"/>
    </location>
    <ligand>
        <name>L-glutamine</name>
        <dbReference type="ChEBI" id="CHEBI:58359"/>
    </ligand>
</feature>
<comment type="caution">
    <text evidence="10">The sequence shown here is derived from an EMBL/GenBank/DDBJ whole genome shotgun (WGS) entry which is preliminary data.</text>
</comment>
<feature type="active site" description="Nucleophile" evidence="8">
    <location>
        <position position="87"/>
    </location>
</feature>
<dbReference type="InterPro" id="IPR021196">
    <property type="entry name" value="PdxT/SNO_CS"/>
</dbReference>
<evidence type="ECO:0000256" key="1">
    <source>
        <dbReference type="ARBA" id="ARBA00008345"/>
    </source>
</evidence>
<proteinExistence type="inferred from homology"/>
<feature type="binding site" evidence="9">
    <location>
        <position position="117"/>
    </location>
    <ligand>
        <name>L-glutamine</name>
        <dbReference type="ChEBI" id="CHEBI:58359"/>
    </ligand>
</feature>
<keyword evidence="6" id="KW-0456">Lyase</keyword>
<dbReference type="Gene3D" id="3.40.50.880">
    <property type="match status" value="1"/>
</dbReference>
<gene>
    <name evidence="10" type="ORF">INT45_000509</name>
</gene>
<comment type="catalytic activity">
    <reaction evidence="7">
        <text>L-glutamine + H2O = L-glutamate + NH4(+)</text>
        <dbReference type="Rhea" id="RHEA:15889"/>
        <dbReference type="ChEBI" id="CHEBI:15377"/>
        <dbReference type="ChEBI" id="CHEBI:28938"/>
        <dbReference type="ChEBI" id="CHEBI:29985"/>
        <dbReference type="ChEBI" id="CHEBI:58359"/>
        <dbReference type="EC" id="3.5.1.2"/>
    </reaction>
</comment>
<keyword evidence="4" id="KW-0663">Pyridoxal phosphate</keyword>
<name>A0A8H7RXL4_9FUNG</name>
<evidence type="ECO:0000256" key="8">
    <source>
        <dbReference type="PIRSR" id="PIRSR005639-1"/>
    </source>
</evidence>
<dbReference type="GO" id="GO:0004359">
    <property type="term" value="F:glutaminase activity"/>
    <property type="evidence" value="ECO:0007669"/>
    <property type="project" value="UniProtKB-EC"/>
</dbReference>
<dbReference type="PANTHER" id="PTHR31559">
    <property type="entry name" value="PYRIDOXAL 5'-PHOSPHATE SYNTHASE SUBUNIT SNO"/>
    <property type="match status" value="1"/>
</dbReference>
<dbReference type="GO" id="GO:1903600">
    <property type="term" value="C:glutaminase complex"/>
    <property type="evidence" value="ECO:0007669"/>
    <property type="project" value="TreeGrafter"/>
</dbReference>
<evidence type="ECO:0000313" key="11">
    <source>
        <dbReference type="Proteomes" id="UP000646827"/>
    </source>
</evidence>
<dbReference type="PROSITE" id="PS51130">
    <property type="entry name" value="PDXT_SNO_2"/>
    <property type="match status" value="1"/>
</dbReference>
<evidence type="ECO:0000256" key="3">
    <source>
        <dbReference type="ARBA" id="ARBA00022801"/>
    </source>
</evidence>
<organism evidence="10 11">
    <name type="scientific">Circinella minor</name>
    <dbReference type="NCBI Taxonomy" id="1195481"/>
    <lineage>
        <taxon>Eukaryota</taxon>
        <taxon>Fungi</taxon>
        <taxon>Fungi incertae sedis</taxon>
        <taxon>Mucoromycota</taxon>
        <taxon>Mucoromycotina</taxon>
        <taxon>Mucoromycetes</taxon>
        <taxon>Mucorales</taxon>
        <taxon>Lichtheimiaceae</taxon>
        <taxon>Circinella</taxon>
    </lineage>
</organism>
<dbReference type="AlphaFoldDB" id="A0A8H7RXL4"/>
<sequence length="215" mass="23676">MTTADKTTLKIGVLALQGAFLEHIHMLKNLPVVSDAIPIRTTEQLQSVDALIIPGGESTSMALIAERCGILEPLREFVKTKPTWGTCAGMIMLANEATSAKKGGQQLIGGLAIRVNRNQFGTQKESFETKLHMPEIVGETPFHAIFIRAPVISDILSDDVKVVGRLEQKVGQTEAETIIAVRQNHLFATAFHPELTYDNRLHGYFANMALEHYKN</sequence>
<reference evidence="10 11" key="1">
    <citation type="submission" date="2020-12" db="EMBL/GenBank/DDBJ databases">
        <title>Metabolic potential, ecology and presence of endohyphal bacteria is reflected in genomic diversity of Mucoromycotina.</title>
        <authorList>
            <person name="Muszewska A."/>
            <person name="Okrasinska A."/>
            <person name="Steczkiewicz K."/>
            <person name="Drgas O."/>
            <person name="Orlowska M."/>
            <person name="Perlinska-Lenart U."/>
            <person name="Aleksandrzak-Piekarczyk T."/>
            <person name="Szatraj K."/>
            <person name="Zielenkiewicz U."/>
            <person name="Pilsyk S."/>
            <person name="Malc E."/>
            <person name="Mieczkowski P."/>
            <person name="Kruszewska J.S."/>
            <person name="Biernat P."/>
            <person name="Pawlowska J."/>
        </authorList>
    </citation>
    <scope>NUCLEOTIDE SEQUENCE [LARGE SCALE GENOMIC DNA]</scope>
    <source>
        <strain evidence="10 11">CBS 142.35</strain>
    </source>
</reference>
<dbReference type="GO" id="GO:0005829">
    <property type="term" value="C:cytosol"/>
    <property type="evidence" value="ECO:0007669"/>
    <property type="project" value="TreeGrafter"/>
</dbReference>
<dbReference type="HAMAP" id="MF_01615">
    <property type="entry name" value="PdxT"/>
    <property type="match status" value="1"/>
</dbReference>
<protein>
    <recommendedName>
        <fullName evidence="2">glutaminase</fullName>
        <ecNumber evidence="2">3.5.1.2</ecNumber>
    </recommendedName>
</protein>
<evidence type="ECO:0000256" key="7">
    <source>
        <dbReference type="ARBA" id="ARBA00049534"/>
    </source>
</evidence>
<dbReference type="FunFam" id="3.40.50.880:FF:000041">
    <property type="entry name" value="Glutamine amidotransferase subunit pdxT, putative"/>
    <property type="match status" value="1"/>
</dbReference>
<evidence type="ECO:0000313" key="10">
    <source>
        <dbReference type="EMBL" id="KAG2219137.1"/>
    </source>
</evidence>
<dbReference type="GO" id="GO:0008614">
    <property type="term" value="P:pyridoxine metabolic process"/>
    <property type="evidence" value="ECO:0007669"/>
    <property type="project" value="TreeGrafter"/>
</dbReference>
<dbReference type="EC" id="3.5.1.2" evidence="2"/>
<dbReference type="InterPro" id="IPR029062">
    <property type="entry name" value="Class_I_gatase-like"/>
</dbReference>
<dbReference type="EMBL" id="JAEPRB010000193">
    <property type="protein sequence ID" value="KAG2219137.1"/>
    <property type="molecule type" value="Genomic_DNA"/>
</dbReference>
<feature type="binding site" evidence="9">
    <location>
        <begin position="147"/>
        <end position="148"/>
    </location>
    <ligand>
        <name>L-glutamine</name>
        <dbReference type="ChEBI" id="CHEBI:58359"/>
    </ligand>
</feature>
<keyword evidence="11" id="KW-1185">Reference proteome</keyword>
<evidence type="ECO:0000256" key="5">
    <source>
        <dbReference type="ARBA" id="ARBA00022962"/>
    </source>
</evidence>
<keyword evidence="5" id="KW-0315">Glutamine amidotransferase</keyword>
<evidence type="ECO:0000256" key="2">
    <source>
        <dbReference type="ARBA" id="ARBA00012918"/>
    </source>
</evidence>
<dbReference type="Proteomes" id="UP000646827">
    <property type="component" value="Unassembled WGS sequence"/>
</dbReference>
<dbReference type="Pfam" id="PF01174">
    <property type="entry name" value="SNO"/>
    <property type="match status" value="1"/>
</dbReference>
<dbReference type="PANTHER" id="PTHR31559:SF0">
    <property type="entry name" value="PYRIDOXAL 5'-PHOSPHATE SYNTHASE SUBUNIT SNO1-RELATED"/>
    <property type="match status" value="1"/>
</dbReference>
<dbReference type="PROSITE" id="PS51273">
    <property type="entry name" value="GATASE_TYPE_1"/>
    <property type="match status" value="1"/>
</dbReference>
<dbReference type="SUPFAM" id="SSF52317">
    <property type="entry name" value="Class I glutamine amidotransferase-like"/>
    <property type="match status" value="1"/>
</dbReference>
<dbReference type="InterPro" id="IPR002161">
    <property type="entry name" value="PdxT/SNO"/>
</dbReference>
<feature type="active site" description="Charge relay system" evidence="8">
    <location>
        <position position="192"/>
    </location>
</feature>
<dbReference type="PROSITE" id="PS01236">
    <property type="entry name" value="PDXT_SNO_1"/>
    <property type="match status" value="1"/>
</dbReference>
<feature type="active site" description="Charge relay system" evidence="8">
    <location>
        <position position="194"/>
    </location>
</feature>